<sequence>MKLAYLAAALTSALRAGAAVAGPSPAARVVARQFDGGDGSSSCSWTDHCLGDSCDSDEDCDGDLACRDGECASPDSSQPGGPTANPTTIVVTTTVYVTSTPGVPTDSTGGGPADRVTRRRNTCVWLQPSCLHWYAWSTYSRYDGGILTLTLNVGFSCHSDADCGYSLIICRNGVCSL</sequence>
<evidence type="ECO:0000313" key="2">
    <source>
        <dbReference type="EMBL" id="AEO70966.1"/>
    </source>
</evidence>
<dbReference type="AlphaFoldDB" id="G2REJ1"/>
<name>G2REJ1_THETT</name>
<keyword evidence="1" id="KW-0732">Signal</keyword>
<dbReference type="KEGG" id="ttt:THITE_156464"/>
<evidence type="ECO:0000256" key="1">
    <source>
        <dbReference type="SAM" id="SignalP"/>
    </source>
</evidence>
<feature type="chain" id="PRO_5003437189" evidence="1">
    <location>
        <begin position="22"/>
        <end position="177"/>
    </location>
</feature>
<reference evidence="2 3" key="1">
    <citation type="journal article" date="2011" name="Nat. Biotechnol.">
        <title>Comparative genomic analysis of the thermophilic biomass-degrading fungi Myceliophthora thermophila and Thielavia terrestris.</title>
        <authorList>
            <person name="Berka R.M."/>
            <person name="Grigoriev I.V."/>
            <person name="Otillar R."/>
            <person name="Salamov A."/>
            <person name="Grimwood J."/>
            <person name="Reid I."/>
            <person name="Ishmael N."/>
            <person name="John T."/>
            <person name="Darmond C."/>
            <person name="Moisan M.-C."/>
            <person name="Henrissat B."/>
            <person name="Coutinho P.M."/>
            <person name="Lombard V."/>
            <person name="Natvig D.O."/>
            <person name="Lindquist E."/>
            <person name="Schmutz J."/>
            <person name="Lucas S."/>
            <person name="Harris P."/>
            <person name="Powlowski J."/>
            <person name="Bellemare A."/>
            <person name="Taylor D."/>
            <person name="Butler G."/>
            <person name="de Vries R.P."/>
            <person name="Allijn I.E."/>
            <person name="van den Brink J."/>
            <person name="Ushinsky S."/>
            <person name="Storms R."/>
            <person name="Powell A.J."/>
            <person name="Paulsen I.T."/>
            <person name="Elbourne L.D.H."/>
            <person name="Baker S.E."/>
            <person name="Magnuson J."/>
            <person name="LaBoissiere S."/>
            <person name="Clutterbuck A.J."/>
            <person name="Martinez D."/>
            <person name="Wogulis M."/>
            <person name="de Leon A.L."/>
            <person name="Rey M.W."/>
            <person name="Tsang A."/>
        </authorList>
    </citation>
    <scope>NUCLEOTIDE SEQUENCE [LARGE SCALE GENOMIC DNA]</scope>
    <source>
        <strain evidence="3">ATCC 38088 / NRRL 8126</strain>
    </source>
</reference>
<dbReference type="OrthoDB" id="4589425at2759"/>
<proteinExistence type="predicted"/>
<dbReference type="EMBL" id="CP003013">
    <property type="protein sequence ID" value="AEO70966.1"/>
    <property type="molecule type" value="Genomic_DNA"/>
</dbReference>
<dbReference type="Proteomes" id="UP000008181">
    <property type="component" value="Chromosome 5"/>
</dbReference>
<dbReference type="RefSeq" id="XP_003657302.1">
    <property type="nucleotide sequence ID" value="XM_003657254.1"/>
</dbReference>
<protein>
    <submittedName>
        <fullName evidence="2">Uncharacterized protein</fullName>
    </submittedName>
</protein>
<feature type="signal peptide" evidence="1">
    <location>
        <begin position="1"/>
        <end position="21"/>
    </location>
</feature>
<dbReference type="eggNOG" id="ENOG502RKK5">
    <property type="taxonomic scope" value="Eukaryota"/>
</dbReference>
<keyword evidence="3" id="KW-1185">Reference proteome</keyword>
<gene>
    <name evidence="2" type="ORF">THITE_156464</name>
</gene>
<evidence type="ECO:0000313" key="3">
    <source>
        <dbReference type="Proteomes" id="UP000008181"/>
    </source>
</evidence>
<accession>G2REJ1</accession>
<dbReference type="HOGENOM" id="CLU_1294735_0_0_1"/>
<dbReference type="GeneID" id="11522606"/>
<organism evidence="2 3">
    <name type="scientific">Thermothielavioides terrestris (strain ATCC 38088 / NRRL 8126)</name>
    <name type="common">Thielavia terrestris</name>
    <dbReference type="NCBI Taxonomy" id="578455"/>
    <lineage>
        <taxon>Eukaryota</taxon>
        <taxon>Fungi</taxon>
        <taxon>Dikarya</taxon>
        <taxon>Ascomycota</taxon>
        <taxon>Pezizomycotina</taxon>
        <taxon>Sordariomycetes</taxon>
        <taxon>Sordariomycetidae</taxon>
        <taxon>Sordariales</taxon>
        <taxon>Chaetomiaceae</taxon>
        <taxon>Thermothielavioides</taxon>
        <taxon>Thermothielavioides terrestris</taxon>
    </lineage>
</organism>